<keyword evidence="2" id="KW-0378">Hydrolase</keyword>
<name>A0A0G3ETM3_9BURK</name>
<dbReference type="EMBL" id="CP011568">
    <property type="protein sequence ID" value="AKJ70330.1"/>
    <property type="molecule type" value="Genomic_DNA"/>
</dbReference>
<proteinExistence type="predicted"/>
<dbReference type="Gene3D" id="3.40.50.1820">
    <property type="entry name" value="alpha/beta hydrolase"/>
    <property type="match status" value="1"/>
</dbReference>
<dbReference type="PATRIC" id="fig|445709.3.peg.678"/>
<dbReference type="KEGG" id="ptx:ABW99_03150"/>
<dbReference type="AlphaFoldDB" id="A0A0G3ETM3"/>
<reference evidence="3" key="1">
    <citation type="submission" date="2015-06" db="EMBL/GenBank/DDBJ databases">
        <authorList>
            <person name="Lim Y.L."/>
            <person name="Ee R."/>
            <person name="Yong D."/>
            <person name="How K.Y."/>
            <person name="Yin W.F."/>
            <person name="Chan K.G."/>
        </authorList>
    </citation>
    <scope>NUCLEOTIDE SEQUENCE [LARGE SCALE GENOMIC DNA]</scope>
    <source>
        <strain evidence="3">DSM 25325</strain>
    </source>
</reference>
<dbReference type="OrthoDB" id="5729753at2"/>
<accession>A0A0G3ETM3</accession>
<feature type="domain" description="AB hydrolase-1" evidence="1">
    <location>
        <begin position="10"/>
        <end position="256"/>
    </location>
</feature>
<evidence type="ECO:0000259" key="1">
    <source>
        <dbReference type="Pfam" id="PF12697"/>
    </source>
</evidence>
<keyword evidence="3" id="KW-1185">Reference proteome</keyword>
<dbReference type="InterPro" id="IPR000073">
    <property type="entry name" value="AB_hydrolase_1"/>
</dbReference>
<evidence type="ECO:0000313" key="2">
    <source>
        <dbReference type="EMBL" id="AKJ70330.1"/>
    </source>
</evidence>
<dbReference type="RefSeq" id="WP_047216275.1">
    <property type="nucleotide sequence ID" value="NZ_CP011568.3"/>
</dbReference>
<dbReference type="PANTHER" id="PTHR43689">
    <property type="entry name" value="HYDROLASE"/>
    <property type="match status" value="1"/>
</dbReference>
<dbReference type="STRING" id="445709.ABW99_03150"/>
<dbReference type="Pfam" id="PF12697">
    <property type="entry name" value="Abhydrolase_6"/>
    <property type="match status" value="1"/>
</dbReference>
<dbReference type="Proteomes" id="UP000036700">
    <property type="component" value="Chromosome"/>
</dbReference>
<sequence>MSREIIHFSHANGFPSSVYRKLWRLLGDDYEVRAIERIGHDKRYPVTPEWALLRDELVDTLAREYTEPVWLVGHSLGGFLSLMAAIRAPQRVRGVVMLDSPIVAPGWRVHLLRLSQLTGLYDRLSPARATRTRRTHWDNWDAAWRHFKSKPVFARWDEDMLADYITFGTSPTGFGAQRVLAFEREIEYRIYRTLPRRLGARAQRGVPVPVGFLAGTDSRELRQVGLAATRQLVGERLRYVPGTHLFPMEQPEQTAERLREVLRALRGAQGLPAAA</sequence>
<gene>
    <name evidence="2" type="ORF">ABW99_03150</name>
</gene>
<organism evidence="2 3">
    <name type="scientific">Pandoraea thiooxydans</name>
    <dbReference type="NCBI Taxonomy" id="445709"/>
    <lineage>
        <taxon>Bacteria</taxon>
        <taxon>Pseudomonadati</taxon>
        <taxon>Pseudomonadota</taxon>
        <taxon>Betaproteobacteria</taxon>
        <taxon>Burkholderiales</taxon>
        <taxon>Burkholderiaceae</taxon>
        <taxon>Pandoraea</taxon>
    </lineage>
</organism>
<dbReference type="GO" id="GO:0016787">
    <property type="term" value="F:hydrolase activity"/>
    <property type="evidence" value="ECO:0007669"/>
    <property type="project" value="UniProtKB-KW"/>
</dbReference>
<protein>
    <submittedName>
        <fullName evidence="2">Alpha/beta hydrolase</fullName>
    </submittedName>
</protein>
<evidence type="ECO:0000313" key="3">
    <source>
        <dbReference type="Proteomes" id="UP000036700"/>
    </source>
</evidence>
<dbReference type="InterPro" id="IPR029058">
    <property type="entry name" value="AB_hydrolase_fold"/>
</dbReference>
<dbReference type="PANTHER" id="PTHR43689:SF8">
    <property type="entry name" value="ALPHA_BETA-HYDROLASES SUPERFAMILY PROTEIN"/>
    <property type="match status" value="1"/>
</dbReference>
<dbReference type="SUPFAM" id="SSF53474">
    <property type="entry name" value="alpha/beta-Hydrolases"/>
    <property type="match status" value="1"/>
</dbReference>